<gene>
    <name evidence="2" type="primary">LOC123146211</name>
</gene>
<dbReference type="Gramene" id="TraesCS6D03G0880500.1">
    <property type="protein sequence ID" value="TraesCS6D03G0880500.1.CDS"/>
    <property type="gene ID" value="TraesCS6D03G0880500"/>
</dbReference>
<dbReference type="Gramene" id="TraesSYM6D03G03742570.1">
    <property type="protein sequence ID" value="TraesSYM6D03G03742570.1"/>
    <property type="gene ID" value="TraesSYM6D03G03742570"/>
</dbReference>
<keyword evidence="3" id="KW-1185">Reference proteome</keyword>
<dbReference type="Gramene" id="TraesNOR6D03G03835660.1">
    <property type="protein sequence ID" value="TraesNOR6D03G03835660.1"/>
    <property type="gene ID" value="TraesNOR6D03G03835660"/>
</dbReference>
<dbReference type="Gramene" id="TraesJUL6D03G03828060.1">
    <property type="protein sequence ID" value="TraesJUL6D03G03828060.1"/>
    <property type="gene ID" value="TraesJUL6D03G03828060"/>
</dbReference>
<dbReference type="Gramene" id="TraesWEE_scaffold_099584_01G000100.1">
    <property type="protein sequence ID" value="TraesWEE_scaffold_099584_01G000100.1"/>
    <property type="gene ID" value="TraesWEE_scaffold_099584_01G000100"/>
</dbReference>
<dbReference type="EnsemblPlants" id="TraesCS6D02G382000.1">
    <property type="protein sequence ID" value="TraesCS6D02G382000.1"/>
    <property type="gene ID" value="TraesCS6D02G382000"/>
</dbReference>
<organism evidence="2">
    <name type="scientific">Triticum aestivum</name>
    <name type="common">Wheat</name>
    <dbReference type="NCBI Taxonomy" id="4565"/>
    <lineage>
        <taxon>Eukaryota</taxon>
        <taxon>Viridiplantae</taxon>
        <taxon>Streptophyta</taxon>
        <taxon>Embryophyta</taxon>
        <taxon>Tracheophyta</taxon>
        <taxon>Spermatophyta</taxon>
        <taxon>Magnoliopsida</taxon>
        <taxon>Liliopsida</taxon>
        <taxon>Poales</taxon>
        <taxon>Poaceae</taxon>
        <taxon>BOP clade</taxon>
        <taxon>Pooideae</taxon>
        <taxon>Triticodae</taxon>
        <taxon>Triticeae</taxon>
        <taxon>Triticinae</taxon>
        <taxon>Triticum</taxon>
    </lineage>
</organism>
<evidence type="ECO:0000256" key="1">
    <source>
        <dbReference type="SAM" id="MobiDB-lite"/>
    </source>
</evidence>
<reference evidence="2" key="2">
    <citation type="submission" date="2018-10" db="UniProtKB">
        <authorList>
            <consortium name="EnsemblPlants"/>
        </authorList>
    </citation>
    <scope>IDENTIFICATION</scope>
</reference>
<dbReference type="Gramene" id="TraesCS6D02G382000.1">
    <property type="protein sequence ID" value="TraesCS6D02G382000.1"/>
    <property type="gene ID" value="TraesCS6D02G382000"/>
</dbReference>
<dbReference type="Gramene" id="TraesLAC6D03G03745610.2">
    <property type="protein sequence ID" value="TraesLAC6D03G03745610.2"/>
    <property type="gene ID" value="TraesLAC6D03G03745610"/>
</dbReference>
<dbReference type="Gramene" id="TraesLAC6D03G03745610.1">
    <property type="protein sequence ID" value="TraesLAC6D03G03745610.1"/>
    <property type="gene ID" value="TraesLAC6D03G03745610"/>
</dbReference>
<dbReference type="Gramene" id="TraesARI6D03G03764600.1">
    <property type="protein sequence ID" value="TraesARI6D03G03764600.1"/>
    <property type="gene ID" value="TraesARI6D03G03764600"/>
</dbReference>
<dbReference type="GeneID" id="123146211"/>
<name>A0A3B6QPA9_WHEAT</name>
<dbReference type="RefSeq" id="XP_044421755.1">
    <property type="nucleotide sequence ID" value="XM_044565820.1"/>
</dbReference>
<feature type="compositionally biased region" description="Acidic residues" evidence="1">
    <location>
        <begin position="317"/>
        <end position="330"/>
    </location>
</feature>
<evidence type="ECO:0000313" key="2">
    <source>
        <dbReference type="EnsemblPlants" id="TraesCS6D02G382000.1"/>
    </source>
</evidence>
<feature type="region of interest" description="Disordered" evidence="1">
    <location>
        <begin position="292"/>
        <end position="330"/>
    </location>
</feature>
<accession>A0A3B6QPA9</accession>
<dbReference type="KEGG" id="taes:123146211"/>
<dbReference type="AlphaFoldDB" id="A0A3B6QPA9"/>
<reference evidence="2" key="1">
    <citation type="submission" date="2018-08" db="EMBL/GenBank/DDBJ databases">
        <authorList>
            <person name="Rossello M."/>
        </authorList>
    </citation>
    <scope>NUCLEOTIDE SEQUENCE [LARGE SCALE GENOMIC DNA]</scope>
    <source>
        <strain evidence="2">cv. Chinese Spring</strain>
    </source>
</reference>
<feature type="compositionally biased region" description="Basic and acidic residues" evidence="1">
    <location>
        <begin position="46"/>
        <end position="58"/>
    </location>
</feature>
<evidence type="ECO:0000313" key="3">
    <source>
        <dbReference type="Proteomes" id="UP000019116"/>
    </source>
</evidence>
<sequence length="330" mass="37860">MDLMPEFDADPVEDDFYGFRDNEIQRVDSNQAELTLPAGGSVNEVEMTKHDLDSDKETVPLPDGSSLEPNPVEQDVIPVAVQEVEDPFVAPPEEIAPPFIFEDGGSTDVEEYMLCAEEDVLLYAQRLSFNNKLPPFWLERVEVMLTQADESGTHADELLAEYDMLVQELELEMGFQEDQFSALTVSMIVHADEMNVLSNELSVETNRHLGNLDIIFLEHERLAIQEDFQLVLEDCDRLDKVALGLRRCAAYLTECVQYYQQLQDGEEKGDEVEFLPQEQEAAEVVLLEFKPNEDEDEDWWPENPHSVQQVKEKQTLEEEEEVPESWEDRL</sequence>
<feature type="region of interest" description="Disordered" evidence="1">
    <location>
        <begin position="37"/>
        <end position="71"/>
    </location>
</feature>
<dbReference type="Gramene" id="TraesLDM6D03G03799000.1">
    <property type="protein sequence ID" value="TraesLDM6D03G03799000.1"/>
    <property type="gene ID" value="TraesLDM6D03G03799000"/>
</dbReference>
<dbReference type="Proteomes" id="UP000019116">
    <property type="component" value="Chromosome 6D"/>
</dbReference>
<proteinExistence type="predicted"/>
<dbReference type="PaxDb" id="4565-Traes_6DL_4C48A6567.2"/>
<protein>
    <submittedName>
        <fullName evidence="2">Uncharacterized protein</fullName>
    </submittedName>
</protein>